<organism evidence="2 3">
    <name type="scientific">Marimonas arenosa</name>
    <dbReference type="NCBI Taxonomy" id="1795305"/>
    <lineage>
        <taxon>Bacteria</taxon>
        <taxon>Pseudomonadati</taxon>
        <taxon>Pseudomonadota</taxon>
        <taxon>Alphaproteobacteria</taxon>
        <taxon>Rhodobacterales</taxon>
        <taxon>Paracoccaceae</taxon>
        <taxon>Marimonas</taxon>
    </lineage>
</organism>
<dbReference type="AlphaFoldDB" id="A0AAE4B5M7"/>
<reference evidence="2" key="2">
    <citation type="submission" date="2023-02" db="EMBL/GenBank/DDBJ databases">
        <title>'Rhodoalgimonas zhirmunskyi' gen. nov., isolated from a red alga.</title>
        <authorList>
            <person name="Nedashkovskaya O.I."/>
            <person name="Otstavnykh N.Y."/>
            <person name="Bystritskaya E.P."/>
            <person name="Balabanova L.A."/>
            <person name="Isaeva M.P."/>
        </authorList>
    </citation>
    <scope>NUCLEOTIDE SEQUENCE</scope>
    <source>
        <strain evidence="2">KCTC 52189</strain>
    </source>
</reference>
<feature type="transmembrane region" description="Helical" evidence="1">
    <location>
        <begin position="94"/>
        <end position="111"/>
    </location>
</feature>
<dbReference type="RefSeq" id="WP_306734652.1">
    <property type="nucleotide sequence ID" value="NZ_JANHAX010000001.1"/>
</dbReference>
<feature type="transmembrane region" description="Helical" evidence="1">
    <location>
        <begin position="148"/>
        <end position="171"/>
    </location>
</feature>
<dbReference type="Proteomes" id="UP001226762">
    <property type="component" value="Unassembled WGS sequence"/>
</dbReference>
<keyword evidence="1" id="KW-1133">Transmembrane helix</keyword>
<feature type="transmembrane region" description="Helical" evidence="1">
    <location>
        <begin position="208"/>
        <end position="230"/>
    </location>
</feature>
<name>A0AAE4B5M7_9RHOB</name>
<feature type="transmembrane region" description="Helical" evidence="1">
    <location>
        <begin position="177"/>
        <end position="196"/>
    </location>
</feature>
<dbReference type="EMBL" id="JANHAX010000001">
    <property type="protein sequence ID" value="MDQ2089406.1"/>
    <property type="molecule type" value="Genomic_DNA"/>
</dbReference>
<keyword evidence="1" id="KW-0812">Transmembrane</keyword>
<evidence type="ECO:0000313" key="2">
    <source>
        <dbReference type="EMBL" id="MDQ2089406.1"/>
    </source>
</evidence>
<proteinExistence type="predicted"/>
<feature type="transmembrane region" description="Helical" evidence="1">
    <location>
        <begin position="31"/>
        <end position="49"/>
    </location>
</feature>
<gene>
    <name evidence="2" type="ORF">NO357_05775</name>
</gene>
<comment type="caution">
    <text evidence="2">The sequence shown here is derived from an EMBL/GenBank/DDBJ whole genome shotgun (WGS) entry which is preliminary data.</text>
</comment>
<feature type="transmembrane region" description="Helical" evidence="1">
    <location>
        <begin position="117"/>
        <end position="136"/>
    </location>
</feature>
<keyword evidence="3" id="KW-1185">Reference proteome</keyword>
<feature type="transmembrane region" description="Helical" evidence="1">
    <location>
        <begin position="6"/>
        <end position="24"/>
    </location>
</feature>
<keyword evidence="1" id="KW-0472">Membrane</keyword>
<evidence type="ECO:0000256" key="1">
    <source>
        <dbReference type="SAM" id="Phobius"/>
    </source>
</evidence>
<feature type="transmembrane region" description="Helical" evidence="1">
    <location>
        <begin position="236"/>
        <end position="256"/>
    </location>
</feature>
<reference evidence="2" key="1">
    <citation type="submission" date="2022-07" db="EMBL/GenBank/DDBJ databases">
        <authorList>
            <person name="Otstavnykh N."/>
            <person name="Isaeva M."/>
            <person name="Bystritskaya E."/>
        </authorList>
    </citation>
    <scope>NUCLEOTIDE SEQUENCE</scope>
    <source>
        <strain evidence="2">KCTC 52189</strain>
    </source>
</reference>
<feature type="transmembrane region" description="Helical" evidence="1">
    <location>
        <begin position="55"/>
        <end position="82"/>
    </location>
</feature>
<sequence>MLSSLVLVKVAVTLAVVVGLTLIAEHVSARLAGLLAGFPHGIAIVLYFIGHEQGVGFATAAAMAAVGGLAANMAHALGFAALARGRGWAAAMRAGIGAIVAFLTVAALMRVMAPGPLAGAAITAVALLGAAAVMRGADDAGVAEKPRLTFGALLLRAGVAAALVTLITGIASAVGPYWAGLLSGFPVVTFPLLLLIQARHGRAPVTTMVKAYPFGLTALIVYTLSVAWAFPRLGMGWGTLAGLTASLVWMATATRLRAVVQNRLGMSL</sequence>
<evidence type="ECO:0000313" key="3">
    <source>
        <dbReference type="Proteomes" id="UP001226762"/>
    </source>
</evidence>
<accession>A0AAE4B5M7</accession>
<protein>
    <submittedName>
        <fullName evidence="2">Uncharacterized protein</fullName>
    </submittedName>
</protein>